<dbReference type="Proteomes" id="UP000196778">
    <property type="component" value="Unassembled WGS sequence"/>
</dbReference>
<accession>A0A1R4J8T4</accession>
<reference evidence="12" key="1">
    <citation type="submission" date="2017-02" db="EMBL/GenBank/DDBJ databases">
        <authorList>
            <person name="Dridi B."/>
        </authorList>
    </citation>
    <scope>NUCLEOTIDE SEQUENCE [LARGE SCALE GENOMIC DNA]</scope>
    <source>
        <strain evidence="12">EB411</strain>
    </source>
</reference>
<feature type="domain" description="Aminopeptidase P N-terminal" evidence="10">
    <location>
        <begin position="51"/>
        <end position="209"/>
    </location>
</feature>
<keyword evidence="12" id="KW-1185">Reference proteome</keyword>
<dbReference type="GO" id="GO:0006508">
    <property type="term" value="P:proteolysis"/>
    <property type="evidence" value="ECO:0007669"/>
    <property type="project" value="TreeGrafter"/>
</dbReference>
<evidence type="ECO:0000256" key="7">
    <source>
        <dbReference type="ARBA" id="ARBA00023211"/>
    </source>
</evidence>
<dbReference type="PANTHER" id="PTHR43226">
    <property type="entry name" value="XAA-PRO AMINOPEPTIDASE 3"/>
    <property type="match status" value="1"/>
</dbReference>
<dbReference type="EMBL" id="FUKR01000036">
    <property type="protein sequence ID" value="SJN28389.1"/>
    <property type="molecule type" value="Genomic_DNA"/>
</dbReference>
<dbReference type="InterPro" id="IPR001131">
    <property type="entry name" value="Peptidase_M24B_aminopep-P_CS"/>
</dbReference>
<evidence type="ECO:0000256" key="1">
    <source>
        <dbReference type="ARBA" id="ARBA00001424"/>
    </source>
</evidence>
<keyword evidence="7" id="KW-0464">Manganese</keyword>
<proteinExistence type="inferred from homology"/>
<name>A0A1R4J8T4_9MICO</name>
<dbReference type="InterPro" id="IPR029149">
    <property type="entry name" value="Creatin/AminoP/Spt16_N"/>
</dbReference>
<gene>
    <name evidence="11" type="ORF">FM119_05995</name>
</gene>
<dbReference type="GO" id="GO:0070006">
    <property type="term" value="F:metalloaminopeptidase activity"/>
    <property type="evidence" value="ECO:0007669"/>
    <property type="project" value="InterPro"/>
</dbReference>
<dbReference type="InterPro" id="IPR036005">
    <property type="entry name" value="Creatinase/aminopeptidase-like"/>
</dbReference>
<keyword evidence="11" id="KW-0645">Protease</keyword>
<dbReference type="InterPro" id="IPR007865">
    <property type="entry name" value="Aminopep_P_N"/>
</dbReference>
<dbReference type="AlphaFoldDB" id="A0A1R4J8T4"/>
<dbReference type="SUPFAM" id="SSF53092">
    <property type="entry name" value="Creatinase/prolidase N-terminal domain"/>
    <property type="match status" value="1"/>
</dbReference>
<dbReference type="SUPFAM" id="SSF55920">
    <property type="entry name" value="Creatinase/aminopeptidase"/>
    <property type="match status" value="1"/>
</dbReference>
<dbReference type="GO" id="GO:0030145">
    <property type="term" value="F:manganese ion binding"/>
    <property type="evidence" value="ECO:0007669"/>
    <property type="project" value="InterPro"/>
</dbReference>
<keyword evidence="5 8" id="KW-0479">Metal-binding</keyword>
<dbReference type="SMART" id="SM01011">
    <property type="entry name" value="AMP_N"/>
    <property type="match status" value="1"/>
</dbReference>
<dbReference type="InterPro" id="IPR000994">
    <property type="entry name" value="Pept_M24"/>
</dbReference>
<dbReference type="Pfam" id="PF00557">
    <property type="entry name" value="Peptidase_M24"/>
    <property type="match status" value="1"/>
</dbReference>
<evidence type="ECO:0000256" key="8">
    <source>
        <dbReference type="RuleBase" id="RU000590"/>
    </source>
</evidence>
<comment type="similarity">
    <text evidence="3 8">Belongs to the peptidase M24B family.</text>
</comment>
<keyword evidence="6 11" id="KW-0378">Hydrolase</keyword>
<dbReference type="PANTHER" id="PTHR43226:SF4">
    <property type="entry name" value="XAA-PRO AMINOPEPTIDASE 3"/>
    <property type="match status" value="1"/>
</dbReference>
<comment type="catalytic activity">
    <reaction evidence="1">
        <text>Release of any N-terminal amino acid, including proline, that is linked to proline, even from a dipeptide or tripeptide.</text>
        <dbReference type="EC" id="3.4.11.9"/>
    </reaction>
</comment>
<dbReference type="InterPro" id="IPR052433">
    <property type="entry name" value="X-Pro_dipept-like"/>
</dbReference>
<evidence type="ECO:0000256" key="3">
    <source>
        <dbReference type="ARBA" id="ARBA00008766"/>
    </source>
</evidence>
<evidence type="ECO:0000313" key="12">
    <source>
        <dbReference type="Proteomes" id="UP000196778"/>
    </source>
</evidence>
<dbReference type="CDD" id="cd01087">
    <property type="entry name" value="Prolidase"/>
    <property type="match status" value="1"/>
</dbReference>
<feature type="region of interest" description="Disordered" evidence="9">
    <location>
        <begin position="1"/>
        <end position="30"/>
    </location>
</feature>
<dbReference type="Pfam" id="PF05195">
    <property type="entry name" value="AMP_N"/>
    <property type="match status" value="1"/>
</dbReference>
<evidence type="ECO:0000256" key="9">
    <source>
        <dbReference type="SAM" id="MobiDB-lite"/>
    </source>
</evidence>
<comment type="cofactor">
    <cofactor evidence="2">
        <name>Mn(2+)</name>
        <dbReference type="ChEBI" id="CHEBI:29035"/>
    </cofactor>
</comment>
<evidence type="ECO:0000313" key="11">
    <source>
        <dbReference type="EMBL" id="SJN28389.1"/>
    </source>
</evidence>
<organism evidence="11 12">
    <name type="scientific">Mycetocola reblochoni REB411</name>
    <dbReference type="NCBI Taxonomy" id="1255698"/>
    <lineage>
        <taxon>Bacteria</taxon>
        <taxon>Bacillati</taxon>
        <taxon>Actinomycetota</taxon>
        <taxon>Actinomycetes</taxon>
        <taxon>Micrococcales</taxon>
        <taxon>Microbacteriaceae</taxon>
        <taxon>Mycetocola</taxon>
    </lineage>
</organism>
<evidence type="ECO:0000256" key="5">
    <source>
        <dbReference type="ARBA" id="ARBA00022723"/>
    </source>
</evidence>
<sequence>MTEATRDQTSTSDDTAAENRNRSTTPSSTAFQEFIGSGWADREAVSAEANPVAAFSLARRDAVAAAFPGVRVVVEAGALKPRNNDCDYPFRAHSSFAHLTGWGSASEPDSVLVIDSRDGGRSDVLYFRGPAGRDSTEFYANATVGEFWIGPRPSLAQVATELGVQTRELAEFTPERGDVTLDDADGALARVTSELRLVKDAFEIDELRAAVAATAAGFGDVVATVDDAIGRARGERVIEGAFASRARLEGNQTGYDTIAAAGDHACILHWTRNDGRVDAGDLVLLDAGVEVDSLYTADITRTLPVSGRFSDVQRRVYEAVLEAADAALAIVRPGIRFHEVHEAAMRIIAARTAEWGLLPVSAEESLLPELQYHRRYMVHGTSHHLGLDVHDCAQARREMYYDGVVEEGMVFTIEPGLYFQPDDLTVPEELRGIGVRIEDDILVTATGAENLSAAIPRTVAEIEDWLSR</sequence>
<protein>
    <recommendedName>
        <fullName evidence="4">Xaa-Pro aminopeptidase</fullName>
        <ecNumber evidence="4">3.4.11.9</ecNumber>
    </recommendedName>
</protein>
<evidence type="ECO:0000256" key="4">
    <source>
        <dbReference type="ARBA" id="ARBA00012574"/>
    </source>
</evidence>
<dbReference type="OrthoDB" id="9806388at2"/>
<dbReference type="Gene3D" id="3.90.230.10">
    <property type="entry name" value="Creatinase/methionine aminopeptidase superfamily"/>
    <property type="match status" value="1"/>
</dbReference>
<dbReference type="EC" id="3.4.11.9" evidence="4"/>
<dbReference type="Gene3D" id="3.40.350.10">
    <property type="entry name" value="Creatinase/prolidase N-terminal domain"/>
    <property type="match status" value="1"/>
</dbReference>
<dbReference type="PROSITE" id="PS00491">
    <property type="entry name" value="PROLINE_PEPTIDASE"/>
    <property type="match status" value="1"/>
</dbReference>
<dbReference type="RefSeq" id="WP_087136783.1">
    <property type="nucleotide sequence ID" value="NZ_FUKR01000036.1"/>
</dbReference>
<dbReference type="GO" id="GO:0005829">
    <property type="term" value="C:cytosol"/>
    <property type="evidence" value="ECO:0007669"/>
    <property type="project" value="TreeGrafter"/>
</dbReference>
<keyword evidence="11" id="KW-0031">Aminopeptidase</keyword>
<evidence type="ECO:0000259" key="10">
    <source>
        <dbReference type="SMART" id="SM01011"/>
    </source>
</evidence>
<evidence type="ECO:0000256" key="6">
    <source>
        <dbReference type="ARBA" id="ARBA00022801"/>
    </source>
</evidence>
<evidence type="ECO:0000256" key="2">
    <source>
        <dbReference type="ARBA" id="ARBA00001936"/>
    </source>
</evidence>